<feature type="transmembrane region" description="Helical" evidence="1">
    <location>
        <begin position="98"/>
        <end position="120"/>
    </location>
</feature>
<dbReference type="Pfam" id="PF10067">
    <property type="entry name" value="DUF2306"/>
    <property type="match status" value="1"/>
</dbReference>
<gene>
    <name evidence="2" type="ORF">LTR24_010166</name>
</gene>
<keyword evidence="1" id="KW-1133">Transmembrane helix</keyword>
<evidence type="ECO:0000313" key="2">
    <source>
        <dbReference type="EMBL" id="KAK5074502.1"/>
    </source>
</evidence>
<keyword evidence="1" id="KW-0472">Membrane</keyword>
<comment type="caution">
    <text evidence="2">The sequence shown here is derived from an EMBL/GenBank/DDBJ whole genome shotgun (WGS) entry which is preliminary data.</text>
</comment>
<evidence type="ECO:0000256" key="1">
    <source>
        <dbReference type="SAM" id="Phobius"/>
    </source>
</evidence>
<organism evidence="2 3">
    <name type="scientific">Lithohypha guttulata</name>
    <dbReference type="NCBI Taxonomy" id="1690604"/>
    <lineage>
        <taxon>Eukaryota</taxon>
        <taxon>Fungi</taxon>
        <taxon>Dikarya</taxon>
        <taxon>Ascomycota</taxon>
        <taxon>Pezizomycotina</taxon>
        <taxon>Eurotiomycetes</taxon>
        <taxon>Chaetothyriomycetidae</taxon>
        <taxon>Chaetothyriales</taxon>
        <taxon>Trichomeriaceae</taxon>
        <taxon>Lithohypha</taxon>
    </lineage>
</organism>
<accession>A0ABR0JVG9</accession>
<proteinExistence type="predicted"/>
<reference evidence="2 3" key="1">
    <citation type="submission" date="2023-08" db="EMBL/GenBank/DDBJ databases">
        <title>Black Yeasts Isolated from many extreme environments.</title>
        <authorList>
            <person name="Coleine C."/>
            <person name="Stajich J.E."/>
            <person name="Selbmann L."/>
        </authorList>
    </citation>
    <scope>NUCLEOTIDE SEQUENCE [LARGE SCALE GENOMIC DNA]</scope>
    <source>
        <strain evidence="2 3">CCFEE 5885</strain>
    </source>
</reference>
<sequence length="392" mass="43647">MVMTPPKVYTDINHRPKWDVHNPHSRLGQMWVSSLRKIYNPIGFHKGYNFPLFIIGVGGLMGFVLSRVYYFDFDGTFSQDAIPGEFYYYRSGHYKVGILLHLAGVLPGGFLACLQFIPLIRYKALLFHRLNGYAAIILLLAGNAGAFMIAKHAVGGSLSLQLWIGVTGSMITAGLVLAYVNIKRLQIDQHRAWMLRVWTWAASIVSLRLILLAATRVITVYGYTYHTAIRCAEIHYMYAHVGVPDQGNPTGQIYPQCTMEIDPTTGTPTGGSVNPATNTQTFVSVTNMGAGPENAAAMVRIIFPMAGWLALIVHGLVVETYLWLTPAESYRLRTVSYERQVEKGMRPRGRFKDAGLTGTRVGDAPGWWSLPEGDYAEERRRIEEAVVAKEEG</sequence>
<feature type="transmembrane region" description="Helical" evidence="1">
    <location>
        <begin position="50"/>
        <end position="70"/>
    </location>
</feature>
<evidence type="ECO:0000313" key="3">
    <source>
        <dbReference type="Proteomes" id="UP001345013"/>
    </source>
</evidence>
<feature type="transmembrane region" description="Helical" evidence="1">
    <location>
        <begin position="162"/>
        <end position="182"/>
    </location>
</feature>
<dbReference type="Proteomes" id="UP001345013">
    <property type="component" value="Unassembled WGS sequence"/>
</dbReference>
<protein>
    <recommendedName>
        <fullName evidence="4">Microtubule associated protein</fullName>
    </recommendedName>
</protein>
<dbReference type="EMBL" id="JAVRRG010000283">
    <property type="protein sequence ID" value="KAK5074502.1"/>
    <property type="molecule type" value="Genomic_DNA"/>
</dbReference>
<evidence type="ECO:0008006" key="4">
    <source>
        <dbReference type="Google" id="ProtNLM"/>
    </source>
</evidence>
<name>A0ABR0JVG9_9EURO</name>
<feature type="transmembrane region" description="Helical" evidence="1">
    <location>
        <begin position="132"/>
        <end position="150"/>
    </location>
</feature>
<dbReference type="InterPro" id="IPR018750">
    <property type="entry name" value="DUF2306_membrane"/>
</dbReference>
<feature type="transmembrane region" description="Helical" evidence="1">
    <location>
        <begin position="301"/>
        <end position="324"/>
    </location>
</feature>
<keyword evidence="1" id="KW-0812">Transmembrane</keyword>
<keyword evidence="3" id="KW-1185">Reference proteome</keyword>
<feature type="transmembrane region" description="Helical" evidence="1">
    <location>
        <begin position="194"/>
        <end position="214"/>
    </location>
</feature>